<dbReference type="SUPFAM" id="SSF49899">
    <property type="entry name" value="Concanavalin A-like lectins/glucanases"/>
    <property type="match status" value="1"/>
</dbReference>
<dbReference type="Gene3D" id="2.60.120.200">
    <property type="match status" value="1"/>
</dbReference>
<reference evidence="1" key="1">
    <citation type="journal article" date="2015" name="Nature">
        <title>Complex archaea that bridge the gap between prokaryotes and eukaryotes.</title>
        <authorList>
            <person name="Spang A."/>
            <person name="Saw J.H."/>
            <person name="Jorgensen S.L."/>
            <person name="Zaremba-Niedzwiedzka K."/>
            <person name="Martijn J."/>
            <person name="Lind A.E."/>
            <person name="van Eijk R."/>
            <person name="Schleper C."/>
            <person name="Guy L."/>
            <person name="Ettema T.J."/>
        </authorList>
    </citation>
    <scope>NUCLEOTIDE SEQUENCE</scope>
</reference>
<dbReference type="EMBL" id="LAZR01009023">
    <property type="protein sequence ID" value="KKM75164.1"/>
    <property type="molecule type" value="Genomic_DNA"/>
</dbReference>
<comment type="caution">
    <text evidence="1">The sequence shown here is derived from an EMBL/GenBank/DDBJ whole genome shotgun (WGS) entry which is preliminary data.</text>
</comment>
<dbReference type="AlphaFoldDB" id="A0A0F9JZC4"/>
<dbReference type="InterPro" id="IPR013320">
    <property type="entry name" value="ConA-like_dom_sf"/>
</dbReference>
<dbReference type="Pfam" id="PF13385">
    <property type="entry name" value="Laminin_G_3"/>
    <property type="match status" value="1"/>
</dbReference>
<organism evidence="1">
    <name type="scientific">marine sediment metagenome</name>
    <dbReference type="NCBI Taxonomy" id="412755"/>
    <lineage>
        <taxon>unclassified sequences</taxon>
        <taxon>metagenomes</taxon>
        <taxon>ecological metagenomes</taxon>
    </lineage>
</organism>
<proteinExistence type="predicted"/>
<evidence type="ECO:0008006" key="2">
    <source>
        <dbReference type="Google" id="ProtNLM"/>
    </source>
</evidence>
<sequence length="337" mass="37374">MKKILIIILFILIPLNAFGQSLLPSYKQGYARNTSASMRPNLWKGLVGYWKPSLGVTGITTLRDISRFANHGTMQGSMSIEDWVIGGNPKSPGYVLDYEGTDDFIQTTNNTLLNADHMTLAVWFRVDGFADEQILLWQGEAGGNGWGPQDECHLTIGDFITTDLNTVSFWWGIGNPQADDMSLNMASFSDTANWHLAVVTISGINSSPVGELFFDGVSVDTDTALSADLNTINWDTDLRIGRPGTAARFFNGLIDNVCIWNRALLPAEILDMYVNPNAMFQLRSRVVAKAPAVAPSGIPIFRRRIESFLPCHNDRMVVFKTDKPCMRKLQAELAFND</sequence>
<accession>A0A0F9JZC4</accession>
<gene>
    <name evidence="1" type="ORF">LCGC14_1392990</name>
</gene>
<protein>
    <recommendedName>
        <fullName evidence="2">LamG-like jellyroll fold domain-containing protein</fullName>
    </recommendedName>
</protein>
<name>A0A0F9JZC4_9ZZZZ</name>
<evidence type="ECO:0000313" key="1">
    <source>
        <dbReference type="EMBL" id="KKM75164.1"/>
    </source>
</evidence>